<evidence type="ECO:0000259" key="1">
    <source>
        <dbReference type="PROSITE" id="PS50943"/>
    </source>
</evidence>
<accession>A0A0P7LWG2</accession>
<sequence>MIQRKDFRMNINGTLIKKRRKSLNITQCQLAKQVACTQPVICQIENGSYDHQISLYVIKNICKILLLDIDKVIENEKKVASYEINSIPFCAALCIPEEIQEKLDKYEDDLEDKEDIKYFQIIHAAVQLSKQDYSASVDELQRLNYDFYDKNEISMQKMVIMGMLAIDYFAMNKFSIAYQYVVETIELTKQMSRLDIEDMQFLILYRELDAICTTLDLKSDSSYLKEISCRAFYRSIVGIESKGIDIKFDKLEQPNGVFEYWKQFLSENNPLSVNDDWTVE</sequence>
<feature type="domain" description="HTH cro/C1-type" evidence="1">
    <location>
        <begin position="16"/>
        <end position="72"/>
    </location>
</feature>
<dbReference type="EMBL" id="JXDF01000014">
    <property type="protein sequence ID" value="KPN82965.1"/>
    <property type="molecule type" value="Genomic_DNA"/>
</dbReference>
<evidence type="ECO:0000313" key="3">
    <source>
        <dbReference type="Proteomes" id="UP000050269"/>
    </source>
</evidence>
<protein>
    <recommendedName>
        <fullName evidence="1">HTH cro/C1-type domain-containing protein</fullName>
    </recommendedName>
</protein>
<comment type="caution">
    <text evidence="2">The sequence shown here is derived from an EMBL/GenBank/DDBJ whole genome shotgun (WGS) entry which is preliminary data.</text>
</comment>
<dbReference type="PATRIC" id="fig|148814.13.peg.515"/>
<dbReference type="SMART" id="SM00530">
    <property type="entry name" value="HTH_XRE"/>
    <property type="match status" value="1"/>
</dbReference>
<dbReference type="Gene3D" id="1.25.40.10">
    <property type="entry name" value="Tetratricopeptide repeat domain"/>
    <property type="match status" value="1"/>
</dbReference>
<organism evidence="2 3">
    <name type="scientific">Apilactobacillus kunkeei</name>
    <dbReference type="NCBI Taxonomy" id="148814"/>
    <lineage>
        <taxon>Bacteria</taxon>
        <taxon>Bacillati</taxon>
        <taxon>Bacillota</taxon>
        <taxon>Bacilli</taxon>
        <taxon>Lactobacillales</taxon>
        <taxon>Lactobacillaceae</taxon>
        <taxon>Apilactobacillus</taxon>
    </lineage>
</organism>
<evidence type="ECO:0000313" key="2">
    <source>
        <dbReference type="EMBL" id="KPN82965.1"/>
    </source>
</evidence>
<dbReference type="RefSeq" id="WP_054608045.1">
    <property type="nucleotide sequence ID" value="NZ_JXDF01000014.1"/>
</dbReference>
<dbReference type="SUPFAM" id="SSF47413">
    <property type="entry name" value="lambda repressor-like DNA-binding domains"/>
    <property type="match status" value="1"/>
</dbReference>
<dbReference type="InterPro" id="IPR011990">
    <property type="entry name" value="TPR-like_helical_dom_sf"/>
</dbReference>
<name>A0A0P7LWG2_9LACO</name>
<gene>
    <name evidence="2" type="ORF">RZ78_09820</name>
</gene>
<dbReference type="AlphaFoldDB" id="A0A0P7LWG2"/>
<reference evidence="2 3" key="1">
    <citation type="journal article" date="2015" name="Genome Biol. Evol.">
        <title>Functionally Structured Genomes in Lactobacillus kunkeei Colonizing the Honey Crop and Food Products of Honeybees and Stingless Bees.</title>
        <authorList>
            <person name="Tamarit D."/>
            <person name="Ellegaard K.M."/>
            <person name="Wikander J."/>
            <person name="Olofsson T."/>
            <person name="Vasquez A."/>
            <person name="Andersson S.G."/>
        </authorList>
    </citation>
    <scope>NUCLEOTIDE SEQUENCE [LARGE SCALE GENOMIC DNA]</scope>
    <source>
        <strain evidence="2 3">LMbo</strain>
    </source>
</reference>
<proteinExistence type="predicted"/>
<dbReference type="CDD" id="cd00093">
    <property type="entry name" value="HTH_XRE"/>
    <property type="match status" value="1"/>
</dbReference>
<dbReference type="Proteomes" id="UP000050269">
    <property type="component" value="Unassembled WGS sequence"/>
</dbReference>
<dbReference type="InterPro" id="IPR010982">
    <property type="entry name" value="Lambda_DNA-bd_dom_sf"/>
</dbReference>
<dbReference type="InterPro" id="IPR001387">
    <property type="entry name" value="Cro/C1-type_HTH"/>
</dbReference>
<dbReference type="GO" id="GO:0003677">
    <property type="term" value="F:DNA binding"/>
    <property type="evidence" value="ECO:0007669"/>
    <property type="project" value="InterPro"/>
</dbReference>
<dbReference type="PROSITE" id="PS50943">
    <property type="entry name" value="HTH_CROC1"/>
    <property type="match status" value="1"/>
</dbReference>